<keyword evidence="2" id="KW-1185">Reference proteome</keyword>
<dbReference type="AlphaFoldDB" id="A0A834Z7E9"/>
<dbReference type="EMBL" id="JABCRI010000008">
    <property type="protein sequence ID" value="KAF8401825.1"/>
    <property type="molecule type" value="Genomic_DNA"/>
</dbReference>
<evidence type="ECO:0000313" key="2">
    <source>
        <dbReference type="Proteomes" id="UP000655225"/>
    </source>
</evidence>
<comment type="caution">
    <text evidence="1">The sequence shown here is derived from an EMBL/GenBank/DDBJ whole genome shotgun (WGS) entry which is preliminary data.</text>
</comment>
<dbReference type="OrthoDB" id="1666796at2759"/>
<accession>A0A834Z7E9</accession>
<dbReference type="Proteomes" id="UP000655225">
    <property type="component" value="Unassembled WGS sequence"/>
</dbReference>
<proteinExistence type="predicted"/>
<gene>
    <name evidence="1" type="ORF">HHK36_012771</name>
</gene>
<protein>
    <submittedName>
        <fullName evidence="1">Uncharacterized protein</fullName>
    </submittedName>
</protein>
<name>A0A834Z7E9_TETSI</name>
<evidence type="ECO:0000313" key="1">
    <source>
        <dbReference type="EMBL" id="KAF8401825.1"/>
    </source>
</evidence>
<sequence>MKALALAWVAGIHSDFEDQHFIFWPGGARLRTLCKQELGFYKGSKTGFRFLFNPFQVNGMGMGGFVRGSGGTGVFLPRFVTTTDDRKKLRLTAEAHHYMDFFFEFFKDAQEKVLSSELNNILLNYGFVKIGEKMARKKIREYDSKQLLKEHFKRISSTELGIKSAQVTETKILVKLPVAVLRQRRDGNKMTTYEYGFRVGFRGNYTGRKDEKYFPETDLACIVDFDATPNRLNRLTRTYLRPYNTMLLRASSELAAKEGPYETLRHIMGVL</sequence>
<reference evidence="1 2" key="1">
    <citation type="submission" date="2020-04" db="EMBL/GenBank/DDBJ databases">
        <title>Plant Genome Project.</title>
        <authorList>
            <person name="Zhang R.-G."/>
        </authorList>
    </citation>
    <scope>NUCLEOTIDE SEQUENCE [LARGE SCALE GENOMIC DNA]</scope>
    <source>
        <strain evidence="1">YNK0</strain>
        <tissue evidence="1">Leaf</tissue>
    </source>
</reference>
<organism evidence="1 2">
    <name type="scientific">Tetracentron sinense</name>
    <name type="common">Spur-leaf</name>
    <dbReference type="NCBI Taxonomy" id="13715"/>
    <lineage>
        <taxon>Eukaryota</taxon>
        <taxon>Viridiplantae</taxon>
        <taxon>Streptophyta</taxon>
        <taxon>Embryophyta</taxon>
        <taxon>Tracheophyta</taxon>
        <taxon>Spermatophyta</taxon>
        <taxon>Magnoliopsida</taxon>
        <taxon>Trochodendrales</taxon>
        <taxon>Trochodendraceae</taxon>
        <taxon>Tetracentron</taxon>
    </lineage>
</organism>